<dbReference type="PANTHER" id="PTHR36195">
    <property type="entry name" value="DOMAIN PROTEIN, PUTATIVE (AFU_ORTHOLOGUE AFUA_5G01990)-RELATED-RELATED"/>
    <property type="match status" value="1"/>
</dbReference>
<reference evidence="2 3" key="1">
    <citation type="journal article" date="2025" name="Microbiol. Resour. Announc.">
        <title>Draft genome sequences for Neonectria magnoliae and Neonectria punicea, canker pathogens of Liriodendron tulipifera and Acer saccharum in West Virginia.</title>
        <authorList>
            <person name="Petronek H.M."/>
            <person name="Kasson M.T."/>
            <person name="Metheny A.M."/>
            <person name="Stauder C.M."/>
            <person name="Lovett B."/>
            <person name="Lynch S.C."/>
            <person name="Garnas J.R."/>
            <person name="Kasson L.R."/>
            <person name="Stajich J.E."/>
        </authorList>
    </citation>
    <scope>NUCLEOTIDE SEQUENCE [LARGE SCALE GENOMIC DNA]</scope>
    <source>
        <strain evidence="2 3">NRRL 64653</strain>
    </source>
</reference>
<feature type="chain" id="PRO_5045989167" evidence="1">
    <location>
        <begin position="20"/>
        <end position="153"/>
    </location>
</feature>
<sequence length="153" mass="16426">MKFSAAIMGLALLATGTSAQKAIVKNNCKATVYVQSVPFDGSAKGPLTTLTTGKTFTEDLRKSGSTVKIAITKTLNDPLFFGYSFSKSDDYAYYELNTQWGNPFAKSHNILTPGEGCEKFDCPSGKADCYSTPAHKKVYGCPQPVDLKATLCA</sequence>
<dbReference type="Pfam" id="PF04681">
    <property type="entry name" value="Bys1"/>
    <property type="match status" value="1"/>
</dbReference>
<dbReference type="PANTHER" id="PTHR36195:SF4">
    <property type="entry name" value="DOMAIN PROTEIN, PUTATIVE (AFU_ORTHOLOGUE AFUA_5G01990)-RELATED"/>
    <property type="match status" value="1"/>
</dbReference>
<evidence type="ECO:0000313" key="3">
    <source>
        <dbReference type="Proteomes" id="UP001498476"/>
    </source>
</evidence>
<evidence type="ECO:0000313" key="2">
    <source>
        <dbReference type="EMBL" id="KAK7415431.1"/>
    </source>
</evidence>
<organism evidence="2 3">
    <name type="scientific">Neonectria punicea</name>
    <dbReference type="NCBI Taxonomy" id="979145"/>
    <lineage>
        <taxon>Eukaryota</taxon>
        <taxon>Fungi</taxon>
        <taxon>Dikarya</taxon>
        <taxon>Ascomycota</taxon>
        <taxon>Pezizomycotina</taxon>
        <taxon>Sordariomycetes</taxon>
        <taxon>Hypocreomycetidae</taxon>
        <taxon>Hypocreales</taxon>
        <taxon>Nectriaceae</taxon>
        <taxon>Neonectria</taxon>
    </lineage>
</organism>
<name>A0ABR1H316_9HYPO</name>
<accession>A0ABR1H316</accession>
<protein>
    <submittedName>
        <fullName evidence="2">Uncharacterized protein</fullName>
    </submittedName>
</protein>
<keyword evidence="1" id="KW-0732">Signal</keyword>
<dbReference type="EMBL" id="JAZAVJ010000083">
    <property type="protein sequence ID" value="KAK7415431.1"/>
    <property type="molecule type" value="Genomic_DNA"/>
</dbReference>
<dbReference type="InterPro" id="IPR006771">
    <property type="entry name" value="CetA-like"/>
</dbReference>
<gene>
    <name evidence="2" type="ORF">QQX98_005882</name>
</gene>
<comment type="caution">
    <text evidence="2">The sequence shown here is derived from an EMBL/GenBank/DDBJ whole genome shotgun (WGS) entry which is preliminary data.</text>
</comment>
<dbReference type="Proteomes" id="UP001498476">
    <property type="component" value="Unassembled WGS sequence"/>
</dbReference>
<feature type="signal peptide" evidence="1">
    <location>
        <begin position="1"/>
        <end position="19"/>
    </location>
</feature>
<keyword evidence="3" id="KW-1185">Reference proteome</keyword>
<proteinExistence type="predicted"/>
<evidence type="ECO:0000256" key="1">
    <source>
        <dbReference type="SAM" id="SignalP"/>
    </source>
</evidence>